<reference evidence="2" key="1">
    <citation type="submission" date="2023-06" db="EMBL/GenBank/DDBJ databases">
        <authorList>
            <person name="Kurt Z."/>
        </authorList>
    </citation>
    <scope>NUCLEOTIDE SEQUENCE</scope>
</reference>
<gene>
    <name evidence="3" type="ORF">HINF_LOCUS20367</name>
    <name evidence="2" type="ORF">HINF_LOCUS63572</name>
</gene>
<name>A0AA86V4F1_9EUKA</name>
<feature type="transmembrane region" description="Helical" evidence="1">
    <location>
        <begin position="6"/>
        <end position="24"/>
    </location>
</feature>
<keyword evidence="1" id="KW-1133">Transmembrane helix</keyword>
<keyword evidence="1 2" id="KW-0812">Transmembrane</keyword>
<dbReference type="EMBL" id="CATOUU010001170">
    <property type="protein sequence ID" value="CAI9975927.1"/>
    <property type="molecule type" value="Genomic_DNA"/>
</dbReference>
<sequence length="460" mass="53655">MIKLVMFGINIFISLVILIVLKIRKNSTITHQPEHFAHFFCSILLSMQILITNKTLVHILNIISLSQCCNSKYLEIFAFGSLDFIFNGAYLISYVLALKDNIYQKLNTKPNNLLQILCVFASKKFPICSSLLYNLSIINNFQIKKLIVATDYIRPTIKFFNIQIQFERVHCEEFVKQQDVRFRTFLKQVQLECGQITPGYPQMDQKDLYWSMQPIKNEIYENIPKHIFEIRYSKVEGFMELQTTELLQLLSIYYKIDIDVAKFVQLLKYNTLPEKCIASLELFNILKPSLTQEEAMVAILVCLTQRFQREGFDDNYNIMVQHVFSKMYNDRNPNQRAAMACAWSVITEMSLVDQKYSKLYFQAMVSGDSKMYETVLRQLKCKDFNAQLLATAWLMAHSPSLMRDSSYDIQKTNYENAYGVFEKIFHYDVVDFETLSILVCERAAVLVQLMDVKSTNGVYL</sequence>
<organism evidence="2">
    <name type="scientific">Hexamita inflata</name>
    <dbReference type="NCBI Taxonomy" id="28002"/>
    <lineage>
        <taxon>Eukaryota</taxon>
        <taxon>Metamonada</taxon>
        <taxon>Diplomonadida</taxon>
        <taxon>Hexamitidae</taxon>
        <taxon>Hexamitinae</taxon>
        <taxon>Hexamita</taxon>
    </lineage>
</organism>
<protein>
    <submittedName>
        <fullName evidence="2">Transmembrane domain-containing protein</fullName>
    </submittedName>
    <submittedName>
        <fullName evidence="3">Transmembrane_domain-containing protein</fullName>
    </submittedName>
</protein>
<keyword evidence="1" id="KW-0472">Membrane</keyword>
<dbReference type="EMBL" id="CAXDID020000054">
    <property type="protein sequence ID" value="CAL6006864.1"/>
    <property type="molecule type" value="Genomic_DNA"/>
</dbReference>
<feature type="transmembrane region" description="Helical" evidence="1">
    <location>
        <begin position="76"/>
        <end position="97"/>
    </location>
</feature>
<keyword evidence="4" id="KW-1185">Reference proteome</keyword>
<accession>A0AA86V4F1</accession>
<dbReference type="Proteomes" id="UP001642409">
    <property type="component" value="Unassembled WGS sequence"/>
</dbReference>
<reference evidence="3 4" key="2">
    <citation type="submission" date="2024-07" db="EMBL/GenBank/DDBJ databases">
        <authorList>
            <person name="Akdeniz Z."/>
        </authorList>
    </citation>
    <scope>NUCLEOTIDE SEQUENCE [LARGE SCALE GENOMIC DNA]</scope>
</reference>
<comment type="caution">
    <text evidence="2">The sequence shown here is derived from an EMBL/GenBank/DDBJ whole genome shotgun (WGS) entry which is preliminary data.</text>
</comment>
<evidence type="ECO:0000313" key="3">
    <source>
        <dbReference type="EMBL" id="CAL6006864.1"/>
    </source>
</evidence>
<proteinExistence type="predicted"/>
<evidence type="ECO:0000256" key="1">
    <source>
        <dbReference type="SAM" id="Phobius"/>
    </source>
</evidence>
<evidence type="ECO:0000313" key="2">
    <source>
        <dbReference type="EMBL" id="CAI9975927.1"/>
    </source>
</evidence>
<evidence type="ECO:0000313" key="4">
    <source>
        <dbReference type="Proteomes" id="UP001642409"/>
    </source>
</evidence>
<dbReference type="AlphaFoldDB" id="A0AA86V4F1"/>